<dbReference type="PANTHER" id="PTHR39964">
    <property type="entry name" value="UPF0292 PROTEIN TK1411"/>
    <property type="match status" value="1"/>
</dbReference>
<protein>
    <submittedName>
        <fullName evidence="2">TOPRIM domain-containing protein</fullName>
    </submittedName>
</protein>
<name>E8T5X1_THEA1</name>
<keyword evidence="3" id="KW-1185">Reference proteome</keyword>
<dbReference type="InterPro" id="IPR006171">
    <property type="entry name" value="TOPRIM_dom"/>
</dbReference>
<evidence type="ECO:0000313" key="2">
    <source>
        <dbReference type="EMBL" id="ADU96555.1"/>
    </source>
</evidence>
<dbReference type="SMART" id="SM00493">
    <property type="entry name" value="TOPRIM"/>
    <property type="match status" value="1"/>
</dbReference>
<dbReference type="Gene3D" id="3.40.1360.10">
    <property type="match status" value="1"/>
</dbReference>
<dbReference type="PANTHER" id="PTHR39964:SF2">
    <property type="entry name" value="UPF0292 PROTEIN MJ1624"/>
    <property type="match status" value="1"/>
</dbReference>
<organism evidence="2 3">
    <name type="scientific">Thermovibrio ammonificans (strain DSM 15698 / JCM 12110 / HB-1)</name>
    <dbReference type="NCBI Taxonomy" id="648996"/>
    <lineage>
        <taxon>Bacteria</taxon>
        <taxon>Pseudomonadati</taxon>
        <taxon>Aquificota</taxon>
        <taxon>Aquificia</taxon>
        <taxon>Desulfurobacteriales</taxon>
        <taxon>Desulfurobacteriaceae</taxon>
        <taxon>Thermovibrio</taxon>
    </lineage>
</organism>
<evidence type="ECO:0000259" key="1">
    <source>
        <dbReference type="PROSITE" id="PS50880"/>
    </source>
</evidence>
<dbReference type="KEGG" id="tam:Theam_0583"/>
<sequence>MDREELRRLLSDLRSFTAENPDWAVVVEGKRDQHALEILGVDNVYALKGKPFHDAAQELSELFKGAVILTDLDRQGEEIFKKLQKVLPSYGLKVDSSFRERLGVSGVKFVEKIPQEIKRRRDGR</sequence>
<dbReference type="SUPFAM" id="SSF110455">
    <property type="entry name" value="Toprim domain"/>
    <property type="match status" value="1"/>
</dbReference>
<dbReference type="STRING" id="648996.Theam_0583"/>
<accession>E8T5X1</accession>
<proteinExistence type="predicted"/>
<evidence type="ECO:0000313" key="3">
    <source>
        <dbReference type="Proteomes" id="UP000006362"/>
    </source>
</evidence>
<dbReference type="AlphaFoldDB" id="E8T5X1"/>
<dbReference type="Proteomes" id="UP000006362">
    <property type="component" value="Chromosome"/>
</dbReference>
<reference evidence="2" key="1">
    <citation type="submission" date="2011-01" db="EMBL/GenBank/DDBJ databases">
        <title>Complete sequence of chromosome of Thermovibrio ammonificans HB-1.</title>
        <authorList>
            <consortium name="US DOE Joint Genome Institute"/>
            <person name="Lucas S."/>
            <person name="Copeland A."/>
            <person name="Lapidus A."/>
            <person name="Cheng J.-F."/>
            <person name="Goodwin L."/>
            <person name="Pitluck S."/>
            <person name="Davenport K."/>
            <person name="Detter J.C."/>
            <person name="Han C."/>
            <person name="Tapia R."/>
            <person name="Land M."/>
            <person name="Hauser L."/>
            <person name="Kyrpides N."/>
            <person name="Ivanova N."/>
            <person name="Ovchinnikova G."/>
            <person name="Vetriani C."/>
            <person name="Woyke T."/>
        </authorList>
    </citation>
    <scope>NUCLEOTIDE SEQUENCE [LARGE SCALE GENOMIC DNA]</scope>
    <source>
        <strain evidence="2">HB-1</strain>
    </source>
</reference>
<dbReference type="OrthoDB" id="14353at2"/>
<dbReference type="PROSITE" id="PS50880">
    <property type="entry name" value="TOPRIM"/>
    <property type="match status" value="1"/>
</dbReference>
<dbReference type="Pfam" id="PF01751">
    <property type="entry name" value="Toprim"/>
    <property type="match status" value="1"/>
</dbReference>
<dbReference type="EMBL" id="CP002444">
    <property type="protein sequence ID" value="ADU96555.1"/>
    <property type="molecule type" value="Genomic_DNA"/>
</dbReference>
<feature type="domain" description="Toprim" evidence="1">
    <location>
        <begin position="22"/>
        <end position="102"/>
    </location>
</feature>
<gene>
    <name evidence="2" type="ordered locus">Theam_0583</name>
</gene>
<dbReference type="eggNOG" id="COG1658">
    <property type="taxonomic scope" value="Bacteria"/>
</dbReference>
<dbReference type="HOGENOM" id="CLU_140789_2_1_0"/>
<dbReference type="RefSeq" id="WP_013537341.1">
    <property type="nucleotide sequence ID" value="NC_014926.1"/>
</dbReference>